<dbReference type="EMBL" id="MN740963">
    <property type="protein sequence ID" value="QHU20175.1"/>
    <property type="molecule type" value="Genomic_DNA"/>
</dbReference>
<dbReference type="Gene3D" id="1.10.245.10">
    <property type="entry name" value="SWIB/MDM2 domain"/>
    <property type="match status" value="1"/>
</dbReference>
<protein>
    <recommendedName>
        <fullName evidence="2">DM2 domain-containing protein</fullName>
    </recommendedName>
</protein>
<evidence type="ECO:0000256" key="1">
    <source>
        <dbReference type="SAM" id="MobiDB-lite"/>
    </source>
</evidence>
<organism evidence="3">
    <name type="scientific">viral metagenome</name>
    <dbReference type="NCBI Taxonomy" id="1070528"/>
    <lineage>
        <taxon>unclassified sequences</taxon>
        <taxon>metagenomes</taxon>
        <taxon>organismal metagenomes</taxon>
    </lineage>
</organism>
<dbReference type="PANTHER" id="PTHR13844">
    <property type="entry name" value="SWI/SNF-RELATED MATRIX-ASSOCIATED ACTIN-DEPENDENT REGULATOR OF CHROMATIN SUBFAMILY D"/>
    <property type="match status" value="1"/>
</dbReference>
<evidence type="ECO:0000259" key="2">
    <source>
        <dbReference type="PROSITE" id="PS51925"/>
    </source>
</evidence>
<reference evidence="3" key="1">
    <citation type="journal article" date="2020" name="Nature">
        <title>Giant virus diversity and host interactions through global metagenomics.</title>
        <authorList>
            <person name="Schulz F."/>
            <person name="Roux S."/>
            <person name="Paez-Espino D."/>
            <person name="Jungbluth S."/>
            <person name="Walsh D.A."/>
            <person name="Denef V.J."/>
            <person name="McMahon K.D."/>
            <person name="Konstantinidis K.T."/>
            <person name="Eloe-Fadrosh E.A."/>
            <person name="Kyrpides N.C."/>
            <person name="Woyke T."/>
        </authorList>
    </citation>
    <scope>NUCLEOTIDE SEQUENCE</scope>
    <source>
        <strain evidence="3">GVMAG-S-3300013014-136</strain>
    </source>
</reference>
<accession>A0A6C0KQ96</accession>
<dbReference type="CDD" id="cd10567">
    <property type="entry name" value="SWIB-MDM2_like"/>
    <property type="match status" value="1"/>
</dbReference>
<feature type="compositionally biased region" description="Low complexity" evidence="1">
    <location>
        <begin position="13"/>
        <end position="35"/>
    </location>
</feature>
<evidence type="ECO:0000313" key="3">
    <source>
        <dbReference type="EMBL" id="QHU20175.1"/>
    </source>
</evidence>
<dbReference type="AlphaFoldDB" id="A0A6C0KQ96"/>
<dbReference type="Pfam" id="PF02201">
    <property type="entry name" value="SWIB"/>
    <property type="match status" value="1"/>
</dbReference>
<feature type="region of interest" description="Disordered" evidence="1">
    <location>
        <begin position="1"/>
        <end position="86"/>
    </location>
</feature>
<feature type="domain" description="DM2" evidence="2">
    <location>
        <begin position="153"/>
        <end position="238"/>
    </location>
</feature>
<proteinExistence type="predicted"/>
<sequence>MPRQTKDTQSKNTAVAQETATTQAVSAPAADTSAAPKRRGGKAAAATQEPATSPTPTQVVAPVATSDNEGGDASDATRAPRVAPTRESVMAEFSELLNLVETEISRLRDQGDKSSATRFLRTVVQKRVRTLQASTARVLRHKAPSARRNNNSGFLKPVNISSDIAKFTGLDPKSQHSRVDVTKFLCKYISDKNLQNPEDRRQINADPALSKLLGFDNKAGKPLTYYHMQSLLKNHFTKPQ</sequence>
<dbReference type="InterPro" id="IPR036885">
    <property type="entry name" value="SWIB_MDM2_dom_sf"/>
</dbReference>
<dbReference type="InterPro" id="IPR003121">
    <property type="entry name" value="SWIB_MDM2_domain"/>
</dbReference>
<dbReference type="PROSITE" id="PS51925">
    <property type="entry name" value="SWIB_MDM2"/>
    <property type="match status" value="1"/>
</dbReference>
<feature type="compositionally biased region" description="Polar residues" evidence="1">
    <location>
        <begin position="49"/>
        <end position="58"/>
    </location>
</feature>
<name>A0A6C0KQ96_9ZZZZ</name>
<dbReference type="SMART" id="SM00151">
    <property type="entry name" value="SWIB"/>
    <property type="match status" value="1"/>
</dbReference>
<dbReference type="InterPro" id="IPR019835">
    <property type="entry name" value="SWIB_domain"/>
</dbReference>
<dbReference type="SUPFAM" id="SSF47592">
    <property type="entry name" value="SWIB/MDM2 domain"/>
    <property type="match status" value="1"/>
</dbReference>